<dbReference type="AlphaFoldDB" id="A0A9J6G041"/>
<dbReference type="Proteomes" id="UP000821853">
    <property type="component" value="Chromosome 3"/>
</dbReference>
<dbReference type="OrthoDB" id="6493171at2759"/>
<evidence type="ECO:0000313" key="2">
    <source>
        <dbReference type="EMBL" id="KAH9371774.1"/>
    </source>
</evidence>
<comment type="caution">
    <text evidence="2">The sequence shown here is derived from an EMBL/GenBank/DDBJ whole genome shotgun (WGS) entry which is preliminary data.</text>
</comment>
<name>A0A9J6G041_HAELO</name>
<proteinExistence type="predicted"/>
<organism evidence="2 3">
    <name type="scientific">Haemaphysalis longicornis</name>
    <name type="common">Bush tick</name>
    <dbReference type="NCBI Taxonomy" id="44386"/>
    <lineage>
        <taxon>Eukaryota</taxon>
        <taxon>Metazoa</taxon>
        <taxon>Ecdysozoa</taxon>
        <taxon>Arthropoda</taxon>
        <taxon>Chelicerata</taxon>
        <taxon>Arachnida</taxon>
        <taxon>Acari</taxon>
        <taxon>Parasitiformes</taxon>
        <taxon>Ixodida</taxon>
        <taxon>Ixodoidea</taxon>
        <taxon>Ixodidae</taxon>
        <taxon>Haemaphysalinae</taxon>
        <taxon>Haemaphysalis</taxon>
    </lineage>
</organism>
<dbReference type="EMBL" id="JABSTR010000005">
    <property type="protein sequence ID" value="KAH9371774.1"/>
    <property type="molecule type" value="Genomic_DNA"/>
</dbReference>
<evidence type="ECO:0000313" key="3">
    <source>
        <dbReference type="Proteomes" id="UP000821853"/>
    </source>
</evidence>
<evidence type="ECO:0000259" key="1">
    <source>
        <dbReference type="Pfam" id="PF00005"/>
    </source>
</evidence>
<reference evidence="2 3" key="1">
    <citation type="journal article" date="2020" name="Cell">
        <title>Large-Scale Comparative Analyses of Tick Genomes Elucidate Their Genetic Diversity and Vector Capacities.</title>
        <authorList>
            <consortium name="Tick Genome and Microbiome Consortium (TIGMIC)"/>
            <person name="Jia N."/>
            <person name="Wang J."/>
            <person name="Shi W."/>
            <person name="Du L."/>
            <person name="Sun Y."/>
            <person name="Zhan W."/>
            <person name="Jiang J.F."/>
            <person name="Wang Q."/>
            <person name="Zhang B."/>
            <person name="Ji P."/>
            <person name="Bell-Sakyi L."/>
            <person name="Cui X.M."/>
            <person name="Yuan T.T."/>
            <person name="Jiang B.G."/>
            <person name="Yang W.F."/>
            <person name="Lam T.T."/>
            <person name="Chang Q.C."/>
            <person name="Ding S.J."/>
            <person name="Wang X.J."/>
            <person name="Zhu J.G."/>
            <person name="Ruan X.D."/>
            <person name="Zhao L."/>
            <person name="Wei J.T."/>
            <person name="Ye R.Z."/>
            <person name="Que T.C."/>
            <person name="Du C.H."/>
            <person name="Zhou Y.H."/>
            <person name="Cheng J.X."/>
            <person name="Dai P.F."/>
            <person name="Guo W.B."/>
            <person name="Han X.H."/>
            <person name="Huang E.J."/>
            <person name="Li L.F."/>
            <person name="Wei W."/>
            <person name="Gao Y.C."/>
            <person name="Liu J.Z."/>
            <person name="Shao H.Z."/>
            <person name="Wang X."/>
            <person name="Wang C.C."/>
            <person name="Yang T.C."/>
            <person name="Huo Q.B."/>
            <person name="Li W."/>
            <person name="Chen H.Y."/>
            <person name="Chen S.E."/>
            <person name="Zhou L.G."/>
            <person name="Ni X.B."/>
            <person name="Tian J.H."/>
            <person name="Sheng Y."/>
            <person name="Liu T."/>
            <person name="Pan Y.S."/>
            <person name="Xia L.Y."/>
            <person name="Li J."/>
            <person name="Zhao F."/>
            <person name="Cao W.C."/>
        </authorList>
    </citation>
    <scope>NUCLEOTIDE SEQUENCE [LARGE SCALE GENOMIC DNA]</scope>
    <source>
        <strain evidence="2">HaeL-2018</strain>
    </source>
</reference>
<dbReference type="GO" id="GO:0005524">
    <property type="term" value="F:ATP binding"/>
    <property type="evidence" value="ECO:0007669"/>
    <property type="project" value="InterPro"/>
</dbReference>
<dbReference type="OMA" id="EENLMVF"/>
<dbReference type="PANTHER" id="PTHR19229">
    <property type="entry name" value="ATP-BINDING CASSETTE TRANSPORTER SUBFAMILY A ABCA"/>
    <property type="match status" value="1"/>
</dbReference>
<dbReference type="Pfam" id="PF00005">
    <property type="entry name" value="ABC_tran"/>
    <property type="match status" value="1"/>
</dbReference>
<sequence>MVNSFGEHSGVRLGTQSAVSCFTLDLQAYDGVMAVTDLSLRVYKNQITVLLGHNGAGKTTLLKMITGFLDCTSGLVLVRGYDIKTCTRNARESIGYCPQNNILYDDLTVEENLMVFALVSRFPQFYDSFSLLTGVPHDVI</sequence>
<dbReference type="GO" id="GO:0016020">
    <property type="term" value="C:membrane"/>
    <property type="evidence" value="ECO:0007669"/>
    <property type="project" value="InterPro"/>
</dbReference>
<dbReference type="GO" id="GO:0005319">
    <property type="term" value="F:lipid transporter activity"/>
    <property type="evidence" value="ECO:0007669"/>
    <property type="project" value="TreeGrafter"/>
</dbReference>
<dbReference type="InterPro" id="IPR003439">
    <property type="entry name" value="ABC_transporter-like_ATP-bd"/>
</dbReference>
<dbReference type="InterPro" id="IPR026082">
    <property type="entry name" value="ABCA"/>
</dbReference>
<dbReference type="SUPFAM" id="SSF52540">
    <property type="entry name" value="P-loop containing nucleoside triphosphate hydrolases"/>
    <property type="match status" value="1"/>
</dbReference>
<dbReference type="GO" id="GO:0016887">
    <property type="term" value="F:ATP hydrolysis activity"/>
    <property type="evidence" value="ECO:0007669"/>
    <property type="project" value="InterPro"/>
</dbReference>
<dbReference type="InterPro" id="IPR027417">
    <property type="entry name" value="P-loop_NTPase"/>
</dbReference>
<protein>
    <recommendedName>
        <fullName evidence="1">ABC transporter domain-containing protein</fullName>
    </recommendedName>
</protein>
<dbReference type="PANTHER" id="PTHR19229:SF250">
    <property type="entry name" value="ABC TRANSPORTER DOMAIN-CONTAINING PROTEIN-RELATED"/>
    <property type="match status" value="1"/>
</dbReference>
<dbReference type="VEuPathDB" id="VectorBase:HLOH_046565"/>
<dbReference type="GO" id="GO:0140359">
    <property type="term" value="F:ABC-type transporter activity"/>
    <property type="evidence" value="ECO:0007669"/>
    <property type="project" value="InterPro"/>
</dbReference>
<gene>
    <name evidence="2" type="ORF">HPB48_006544</name>
</gene>
<accession>A0A9J6G041</accession>
<feature type="domain" description="ABC transporter" evidence="1">
    <location>
        <begin position="36"/>
        <end position="117"/>
    </location>
</feature>
<keyword evidence="3" id="KW-1185">Reference proteome</keyword>
<dbReference type="Gene3D" id="3.40.50.300">
    <property type="entry name" value="P-loop containing nucleotide triphosphate hydrolases"/>
    <property type="match status" value="1"/>
</dbReference>